<dbReference type="InterPro" id="IPR034202">
    <property type="entry name" value="Subtilisin_Carlsberg-like"/>
</dbReference>
<evidence type="ECO:0000256" key="2">
    <source>
        <dbReference type="ARBA" id="ARBA00022670"/>
    </source>
</evidence>
<reference evidence="9 10" key="1">
    <citation type="submission" date="2017-08" db="EMBL/GenBank/DDBJ databases">
        <authorList>
            <person name="de Groot N.N."/>
        </authorList>
    </citation>
    <scope>NUCLEOTIDE SEQUENCE [LARGE SCALE GENOMIC DNA]</scope>
    <source>
        <strain evidence="9 10">JC228</strain>
    </source>
</reference>
<feature type="active site" description="Charge relay system" evidence="5">
    <location>
        <position position="259"/>
    </location>
</feature>
<name>A0A285CTN8_9BACI</name>
<dbReference type="InterPro" id="IPR036852">
    <property type="entry name" value="Peptidase_S8/S53_dom_sf"/>
</dbReference>
<evidence type="ECO:0000259" key="8">
    <source>
        <dbReference type="Pfam" id="PF00082"/>
    </source>
</evidence>
<dbReference type="Gene3D" id="3.40.50.200">
    <property type="entry name" value="Peptidase S8/S53 domain"/>
    <property type="match status" value="1"/>
</dbReference>
<feature type="compositionally biased region" description="Basic residues" evidence="7">
    <location>
        <begin position="325"/>
        <end position="335"/>
    </location>
</feature>
<dbReference type="InterPro" id="IPR015500">
    <property type="entry name" value="Peptidase_S8_subtilisin-rel"/>
</dbReference>
<dbReference type="Pfam" id="PF00082">
    <property type="entry name" value="Peptidase_S8"/>
    <property type="match status" value="1"/>
</dbReference>
<dbReference type="InterPro" id="IPR000209">
    <property type="entry name" value="Peptidase_S8/S53_dom"/>
</dbReference>
<dbReference type="EMBL" id="OAOP01000004">
    <property type="protein sequence ID" value="SNX70892.1"/>
    <property type="molecule type" value="Genomic_DNA"/>
</dbReference>
<dbReference type="CDD" id="cd07477">
    <property type="entry name" value="Peptidases_S8_Subtilisin_subset"/>
    <property type="match status" value="1"/>
</dbReference>
<evidence type="ECO:0000313" key="10">
    <source>
        <dbReference type="Proteomes" id="UP000219546"/>
    </source>
</evidence>
<keyword evidence="2 5" id="KW-0645">Protease</keyword>
<feature type="active site" description="Charge relay system" evidence="5">
    <location>
        <position position="95"/>
    </location>
</feature>
<dbReference type="InterPro" id="IPR051048">
    <property type="entry name" value="Peptidase_S8/S53_subtilisin"/>
</dbReference>
<keyword evidence="3 5" id="KW-0378">Hydrolase</keyword>
<dbReference type="InterPro" id="IPR023828">
    <property type="entry name" value="Peptidase_S8_Ser-AS"/>
</dbReference>
<evidence type="ECO:0000256" key="4">
    <source>
        <dbReference type="ARBA" id="ARBA00022825"/>
    </source>
</evidence>
<feature type="compositionally biased region" description="Low complexity" evidence="7">
    <location>
        <begin position="315"/>
        <end position="324"/>
    </location>
</feature>
<keyword evidence="10" id="KW-1185">Reference proteome</keyword>
<protein>
    <submittedName>
        <fullName evidence="9">Type II signal peptidase</fullName>
    </submittedName>
</protein>
<dbReference type="GO" id="GO:0004252">
    <property type="term" value="F:serine-type endopeptidase activity"/>
    <property type="evidence" value="ECO:0007669"/>
    <property type="project" value="UniProtKB-UniRule"/>
</dbReference>
<dbReference type="InterPro" id="IPR023827">
    <property type="entry name" value="Peptidase_S8_Asp-AS"/>
</dbReference>
<feature type="region of interest" description="Disordered" evidence="7">
    <location>
        <begin position="315"/>
        <end position="335"/>
    </location>
</feature>
<dbReference type="PROSITE" id="PS00138">
    <property type="entry name" value="SUBTILASE_SER"/>
    <property type="match status" value="1"/>
</dbReference>
<dbReference type="PANTHER" id="PTHR43399">
    <property type="entry name" value="SUBTILISIN-RELATED"/>
    <property type="match status" value="1"/>
</dbReference>
<sequence>MNLIEREVITITRSRIHLKPFQLGRVSYQAVETTPYGIEMINAPSQWSEAQGNDVVVAVLDTGCDLTHPDLRDRIIGGRNFTSTDSNDYSDSHYHGTHVAGTIAASLNGVGVVGVAPKVKLLILKVLDANGSGSYDSLINAIQYAISWRGPNQEKVRVISMSLGGPNDVPALHDAIKRAVNSGILVVCASGNSGDGSDRTDETTYPGYYNEVVSVGAVDQNQKLAPFSNTNEEIDFVAPGVNVLSTYPGNRLATLSGTSMATPHVSGAAAILIQKAEKESGRTLTEPEIYDLLRENTVSIGLSRNAQGNGLLYLQGGQQSNSGQSKKKKKRTLYI</sequence>
<dbReference type="PROSITE" id="PS00137">
    <property type="entry name" value="SUBTILASE_HIS"/>
    <property type="match status" value="1"/>
</dbReference>
<keyword evidence="4 5" id="KW-0720">Serine protease</keyword>
<evidence type="ECO:0000256" key="6">
    <source>
        <dbReference type="RuleBase" id="RU003355"/>
    </source>
</evidence>
<evidence type="ECO:0000256" key="5">
    <source>
        <dbReference type="PROSITE-ProRule" id="PRU01240"/>
    </source>
</evidence>
<dbReference type="InterPro" id="IPR022398">
    <property type="entry name" value="Peptidase_S8_His-AS"/>
</dbReference>
<proteinExistence type="inferred from homology"/>
<dbReference type="PROSITE" id="PS00136">
    <property type="entry name" value="SUBTILASE_ASP"/>
    <property type="match status" value="1"/>
</dbReference>
<evidence type="ECO:0000256" key="1">
    <source>
        <dbReference type="ARBA" id="ARBA00011073"/>
    </source>
</evidence>
<gene>
    <name evidence="9" type="ORF">SAMN05877753_104419</name>
</gene>
<dbReference type="AlphaFoldDB" id="A0A285CTN8"/>
<comment type="similarity">
    <text evidence="1 5 6">Belongs to the peptidase S8 family.</text>
</comment>
<accession>A0A285CTN8</accession>
<feature type="domain" description="Peptidase S8/S53" evidence="8">
    <location>
        <begin position="52"/>
        <end position="310"/>
    </location>
</feature>
<evidence type="ECO:0000256" key="7">
    <source>
        <dbReference type="SAM" id="MobiDB-lite"/>
    </source>
</evidence>
<feature type="active site" description="Charge relay system" evidence="5">
    <location>
        <position position="61"/>
    </location>
</feature>
<dbReference type="PANTHER" id="PTHR43399:SF4">
    <property type="entry name" value="CELL WALL-ASSOCIATED PROTEASE"/>
    <property type="match status" value="1"/>
</dbReference>
<dbReference type="SUPFAM" id="SSF52743">
    <property type="entry name" value="Subtilisin-like"/>
    <property type="match status" value="1"/>
</dbReference>
<dbReference type="Proteomes" id="UP000219546">
    <property type="component" value="Unassembled WGS sequence"/>
</dbReference>
<dbReference type="PROSITE" id="PS51892">
    <property type="entry name" value="SUBTILASE"/>
    <property type="match status" value="1"/>
</dbReference>
<dbReference type="GO" id="GO:0006508">
    <property type="term" value="P:proteolysis"/>
    <property type="evidence" value="ECO:0007669"/>
    <property type="project" value="UniProtKB-KW"/>
</dbReference>
<organism evidence="9 10">
    <name type="scientific">Bacillus oleivorans</name>
    <dbReference type="NCBI Taxonomy" id="1448271"/>
    <lineage>
        <taxon>Bacteria</taxon>
        <taxon>Bacillati</taxon>
        <taxon>Bacillota</taxon>
        <taxon>Bacilli</taxon>
        <taxon>Bacillales</taxon>
        <taxon>Bacillaceae</taxon>
        <taxon>Bacillus</taxon>
    </lineage>
</organism>
<evidence type="ECO:0000256" key="3">
    <source>
        <dbReference type="ARBA" id="ARBA00022801"/>
    </source>
</evidence>
<evidence type="ECO:0000313" key="9">
    <source>
        <dbReference type="EMBL" id="SNX70892.1"/>
    </source>
</evidence>
<dbReference type="PRINTS" id="PR00723">
    <property type="entry name" value="SUBTILISIN"/>
</dbReference>